<keyword evidence="4" id="KW-1185">Reference proteome</keyword>
<evidence type="ECO:0000313" key="4">
    <source>
        <dbReference type="Proteomes" id="UP001281410"/>
    </source>
</evidence>
<comment type="similarity">
    <text evidence="1">Belongs to the UDP-glycosyltransferase family.</text>
</comment>
<protein>
    <submittedName>
        <fullName evidence="3">Uncharacterized protein</fullName>
    </submittedName>
</protein>
<keyword evidence="2" id="KW-0328">Glycosyltransferase</keyword>
<keyword evidence="2" id="KW-0808">Transferase</keyword>
<sequence length="219" mass="25302">MSFIGFYMIEHLLNIVSIQLNVLELFLDCITEPNEKLVEFGIGGICNACASYKANLPEIERWRTKEVEDGVWCSFHILYKELLIEMIEKQQLERHDHQELPCIIYDPLVHSAEVVAHHLKLPSIMLQTSSVAFLFASYVCPKIQKEGYTPFQESKSLELVPELYPLRFKDLPVFDVKSVDDFLQFVTTVLNLRTSCMILNSIDCLEQKSLAQLRQKSPF</sequence>
<accession>A0AAE0E2L6</accession>
<dbReference type="Proteomes" id="UP001281410">
    <property type="component" value="Unassembled WGS sequence"/>
</dbReference>
<dbReference type="GO" id="GO:0080044">
    <property type="term" value="F:quercetin 7-O-glucosyltransferase activity"/>
    <property type="evidence" value="ECO:0007669"/>
    <property type="project" value="TreeGrafter"/>
</dbReference>
<dbReference type="Gene3D" id="3.40.50.2000">
    <property type="entry name" value="Glycogen Phosphorylase B"/>
    <property type="match status" value="1"/>
</dbReference>
<dbReference type="SUPFAM" id="SSF53756">
    <property type="entry name" value="UDP-Glycosyltransferase/glycogen phosphorylase"/>
    <property type="match status" value="1"/>
</dbReference>
<dbReference type="GO" id="GO:0080043">
    <property type="term" value="F:quercetin 3-O-glucosyltransferase activity"/>
    <property type="evidence" value="ECO:0007669"/>
    <property type="project" value="TreeGrafter"/>
</dbReference>
<proteinExistence type="inferred from homology"/>
<evidence type="ECO:0000256" key="1">
    <source>
        <dbReference type="ARBA" id="ARBA00009995"/>
    </source>
</evidence>
<reference evidence="3" key="1">
    <citation type="journal article" date="2023" name="Plant J.">
        <title>Genome sequences and population genomics provide insights into the demographic history, inbreeding, and mutation load of two 'living fossil' tree species of Dipteronia.</title>
        <authorList>
            <person name="Feng Y."/>
            <person name="Comes H.P."/>
            <person name="Chen J."/>
            <person name="Zhu S."/>
            <person name="Lu R."/>
            <person name="Zhang X."/>
            <person name="Li P."/>
            <person name="Qiu J."/>
            <person name="Olsen K.M."/>
            <person name="Qiu Y."/>
        </authorList>
    </citation>
    <scope>NUCLEOTIDE SEQUENCE</scope>
    <source>
        <strain evidence="3">NBL</strain>
    </source>
</reference>
<organism evidence="3 4">
    <name type="scientific">Dipteronia sinensis</name>
    <dbReference type="NCBI Taxonomy" id="43782"/>
    <lineage>
        <taxon>Eukaryota</taxon>
        <taxon>Viridiplantae</taxon>
        <taxon>Streptophyta</taxon>
        <taxon>Embryophyta</taxon>
        <taxon>Tracheophyta</taxon>
        <taxon>Spermatophyta</taxon>
        <taxon>Magnoliopsida</taxon>
        <taxon>eudicotyledons</taxon>
        <taxon>Gunneridae</taxon>
        <taxon>Pentapetalae</taxon>
        <taxon>rosids</taxon>
        <taxon>malvids</taxon>
        <taxon>Sapindales</taxon>
        <taxon>Sapindaceae</taxon>
        <taxon>Hippocastanoideae</taxon>
        <taxon>Acereae</taxon>
        <taxon>Dipteronia</taxon>
    </lineage>
</organism>
<dbReference type="EMBL" id="JANJYJ010000006">
    <property type="protein sequence ID" value="KAK3205482.1"/>
    <property type="molecule type" value="Genomic_DNA"/>
</dbReference>
<gene>
    <name evidence="3" type="ORF">Dsin_019528</name>
</gene>
<dbReference type="PANTHER" id="PTHR11926">
    <property type="entry name" value="GLUCOSYL/GLUCURONOSYL TRANSFERASES"/>
    <property type="match status" value="1"/>
</dbReference>
<evidence type="ECO:0000256" key="2">
    <source>
        <dbReference type="ARBA" id="ARBA00022676"/>
    </source>
</evidence>
<comment type="caution">
    <text evidence="3">The sequence shown here is derived from an EMBL/GenBank/DDBJ whole genome shotgun (WGS) entry which is preliminary data.</text>
</comment>
<dbReference type="AlphaFoldDB" id="A0AAE0E2L6"/>
<evidence type="ECO:0000313" key="3">
    <source>
        <dbReference type="EMBL" id="KAK3205482.1"/>
    </source>
</evidence>
<dbReference type="PANTHER" id="PTHR11926:SF1489">
    <property type="entry name" value="HEXOSYLTRANSFERASE-RELATED"/>
    <property type="match status" value="1"/>
</dbReference>
<name>A0AAE0E2L6_9ROSI</name>